<dbReference type="RefSeq" id="WP_229721209.1">
    <property type="nucleotide sequence ID" value="NZ_BMIN01000009.1"/>
</dbReference>
<dbReference type="Proteomes" id="UP000642571">
    <property type="component" value="Unassembled WGS sequence"/>
</dbReference>
<accession>A0ABQ1Q756</accession>
<evidence type="ECO:0000259" key="1">
    <source>
        <dbReference type="Pfam" id="PF10026"/>
    </source>
</evidence>
<organism evidence="2 3">
    <name type="scientific">Pontibacillus salipaludis</name>
    <dbReference type="NCBI Taxonomy" id="1697394"/>
    <lineage>
        <taxon>Bacteria</taxon>
        <taxon>Bacillati</taxon>
        <taxon>Bacillota</taxon>
        <taxon>Bacilli</taxon>
        <taxon>Bacillales</taxon>
        <taxon>Bacillaceae</taxon>
        <taxon>Pontibacillus</taxon>
    </lineage>
</organism>
<comment type="caution">
    <text evidence="2">The sequence shown here is derived from an EMBL/GenBank/DDBJ whole genome shotgun (WGS) entry which is preliminary data.</text>
</comment>
<dbReference type="Pfam" id="PF10026">
    <property type="entry name" value="DUF2268"/>
    <property type="match status" value="1"/>
</dbReference>
<sequence>MNEINQLTPEKLWWNKDTIKEFLAYKLRPLIDSNSWMKEWKYIAQRFKLLQFQYFSQEEALAFQWDTRRVEDTILQVRQHITLDNVKVTIVPALPFPWFKNFDRSIWTNGFTNSANSIQIAIPPNPDEQFLRYLIAHELHHASPNNPIYELTLETFTLGDWYKMEGAAEYFSLNLYEDKRWWKKDFSRELESEYWEKAKQEINTTDDTIKSQLCFGDSNKGIPQMFGYSFAHKMIKSYVKNNPIGNYNDLYFIDVLDIIDAYENDASVSY</sequence>
<evidence type="ECO:0000313" key="3">
    <source>
        <dbReference type="Proteomes" id="UP000642571"/>
    </source>
</evidence>
<keyword evidence="3" id="KW-1185">Reference proteome</keyword>
<dbReference type="EMBL" id="BMIN01000009">
    <property type="protein sequence ID" value="GGD14258.1"/>
    <property type="molecule type" value="Genomic_DNA"/>
</dbReference>
<feature type="domain" description="DUF2268" evidence="1">
    <location>
        <begin position="71"/>
        <end position="259"/>
    </location>
</feature>
<name>A0ABQ1Q756_9BACI</name>
<proteinExistence type="predicted"/>
<gene>
    <name evidence="2" type="ORF">GCM10011389_22340</name>
</gene>
<protein>
    <recommendedName>
        <fullName evidence="1">DUF2268 domain-containing protein</fullName>
    </recommendedName>
</protein>
<evidence type="ECO:0000313" key="2">
    <source>
        <dbReference type="EMBL" id="GGD14258.1"/>
    </source>
</evidence>
<dbReference type="InterPro" id="IPR018728">
    <property type="entry name" value="DUF2268"/>
</dbReference>
<reference evidence="3" key="1">
    <citation type="journal article" date="2019" name="Int. J. Syst. Evol. Microbiol.">
        <title>The Global Catalogue of Microorganisms (GCM) 10K type strain sequencing project: providing services to taxonomists for standard genome sequencing and annotation.</title>
        <authorList>
            <consortium name="The Broad Institute Genomics Platform"/>
            <consortium name="The Broad Institute Genome Sequencing Center for Infectious Disease"/>
            <person name="Wu L."/>
            <person name="Ma J."/>
        </authorList>
    </citation>
    <scope>NUCLEOTIDE SEQUENCE [LARGE SCALE GENOMIC DNA]</scope>
    <source>
        <strain evidence="3">CGMCC 1.15353</strain>
    </source>
</reference>